<proteinExistence type="predicted"/>
<dbReference type="Proteomes" id="UP000707451">
    <property type="component" value="Unassembled WGS sequence"/>
</dbReference>
<sequence length="146" mass="16749">MPPLYIGHVEEFASALFTTVHHHFDRPAKDNQQADHSVQVEQRVEADQQADHPVQVEHTVEANQQADHPFQVEHTVEAEQDDYTVAAEQQTLHPIEAEQVECTVEAEQQAAHIVDECDGKGLRLRFIDLHLQHMEFLETQMRSMIP</sequence>
<keyword evidence="3" id="KW-1185">Reference proteome</keyword>
<protein>
    <submittedName>
        <fullName evidence="2">Uncharacterized protein</fullName>
    </submittedName>
</protein>
<evidence type="ECO:0000313" key="2">
    <source>
        <dbReference type="EMBL" id="KAG9062231.1"/>
    </source>
</evidence>
<gene>
    <name evidence="2" type="ORF">KI688_006563</name>
</gene>
<organism evidence="2 3">
    <name type="scientific">Linnemannia hyalina</name>
    <dbReference type="NCBI Taxonomy" id="64524"/>
    <lineage>
        <taxon>Eukaryota</taxon>
        <taxon>Fungi</taxon>
        <taxon>Fungi incertae sedis</taxon>
        <taxon>Mucoromycota</taxon>
        <taxon>Mortierellomycotina</taxon>
        <taxon>Mortierellomycetes</taxon>
        <taxon>Mortierellales</taxon>
        <taxon>Mortierellaceae</taxon>
        <taxon>Linnemannia</taxon>
    </lineage>
</organism>
<reference evidence="2" key="1">
    <citation type="submission" date="2021-06" db="EMBL/GenBank/DDBJ databases">
        <title>Genome Sequence of Mortierella hyaline Strain SCG-10, a Cold-Adapted, Nitrate-Reducing Fungus Isolated from Soil in Minnesota, USA.</title>
        <authorList>
            <person name="Aldossari N."/>
        </authorList>
    </citation>
    <scope>NUCLEOTIDE SEQUENCE</scope>
    <source>
        <strain evidence="2">SCG-10</strain>
    </source>
</reference>
<evidence type="ECO:0000256" key="1">
    <source>
        <dbReference type="SAM" id="MobiDB-lite"/>
    </source>
</evidence>
<dbReference type="EMBL" id="JAHRHY010000020">
    <property type="protein sequence ID" value="KAG9062231.1"/>
    <property type="molecule type" value="Genomic_DNA"/>
</dbReference>
<name>A0A9P8BNV9_9FUNG</name>
<accession>A0A9P8BNV9</accession>
<dbReference type="OrthoDB" id="2438291at2759"/>
<evidence type="ECO:0000313" key="3">
    <source>
        <dbReference type="Proteomes" id="UP000707451"/>
    </source>
</evidence>
<comment type="caution">
    <text evidence="2">The sequence shown here is derived from an EMBL/GenBank/DDBJ whole genome shotgun (WGS) entry which is preliminary data.</text>
</comment>
<dbReference type="AlphaFoldDB" id="A0A9P8BNV9"/>
<feature type="region of interest" description="Disordered" evidence="1">
    <location>
        <begin position="28"/>
        <end position="50"/>
    </location>
</feature>